<keyword evidence="11" id="KW-0963">Cytoplasm</keyword>
<evidence type="ECO:0000256" key="10">
    <source>
        <dbReference type="ARBA" id="ARBA00031800"/>
    </source>
</evidence>
<dbReference type="PROSITE" id="PS01281">
    <property type="entry name" value="GIDA_2"/>
    <property type="match status" value="1"/>
</dbReference>
<evidence type="ECO:0000256" key="1">
    <source>
        <dbReference type="ARBA" id="ARBA00001974"/>
    </source>
</evidence>
<evidence type="ECO:0000256" key="8">
    <source>
        <dbReference type="ARBA" id="ARBA00023027"/>
    </source>
</evidence>
<comment type="subcellular location">
    <subcellularLocation>
        <location evidence="11">Cytoplasm</location>
    </subcellularLocation>
</comment>
<dbReference type="PROSITE" id="PS01280">
    <property type="entry name" value="GIDA_1"/>
    <property type="match status" value="1"/>
</dbReference>
<name>A0A2V3V3Q0_9SPHN</name>
<dbReference type="GO" id="GO:0030488">
    <property type="term" value="P:tRNA methylation"/>
    <property type="evidence" value="ECO:0007669"/>
    <property type="project" value="TreeGrafter"/>
</dbReference>
<feature type="domain" description="tRNA uridine 5-carboxymethylaminomethyl modification enzyme C-terminal subdomain" evidence="12">
    <location>
        <begin position="542"/>
        <end position="613"/>
    </location>
</feature>
<dbReference type="InterPro" id="IPR049312">
    <property type="entry name" value="GIDA_C_N"/>
</dbReference>
<dbReference type="InterPro" id="IPR040131">
    <property type="entry name" value="MnmG_N"/>
</dbReference>
<dbReference type="InterPro" id="IPR020595">
    <property type="entry name" value="MnmG-rel_CS"/>
</dbReference>
<keyword evidence="8 11" id="KW-0520">NAD</keyword>
<evidence type="ECO:0000256" key="7">
    <source>
        <dbReference type="ARBA" id="ARBA00022827"/>
    </source>
</evidence>
<organism evidence="13 14">
    <name type="scientific">Blastomonas natatoria</name>
    <dbReference type="NCBI Taxonomy" id="34015"/>
    <lineage>
        <taxon>Bacteria</taxon>
        <taxon>Pseudomonadati</taxon>
        <taxon>Pseudomonadota</taxon>
        <taxon>Alphaproteobacteria</taxon>
        <taxon>Sphingomonadales</taxon>
        <taxon>Sphingomonadaceae</taxon>
        <taxon>Blastomonas</taxon>
    </lineage>
</organism>
<evidence type="ECO:0000256" key="4">
    <source>
        <dbReference type="ARBA" id="ARBA00020461"/>
    </source>
</evidence>
<dbReference type="AlphaFoldDB" id="A0A2V3V3Q0"/>
<accession>A0A2V3V3Q0</accession>
<dbReference type="FunFam" id="3.50.50.60:FF:000002">
    <property type="entry name" value="tRNA uridine 5-carboxymethylaminomethyl modification enzyme MnmG"/>
    <property type="match status" value="1"/>
</dbReference>
<feature type="binding site" evidence="11">
    <location>
        <begin position="273"/>
        <end position="287"/>
    </location>
    <ligand>
        <name>NAD(+)</name>
        <dbReference type="ChEBI" id="CHEBI:57540"/>
    </ligand>
</feature>
<dbReference type="HAMAP" id="MF_00129">
    <property type="entry name" value="MnmG_GidA"/>
    <property type="match status" value="1"/>
</dbReference>
<dbReference type="GO" id="GO:0005829">
    <property type="term" value="C:cytosol"/>
    <property type="evidence" value="ECO:0007669"/>
    <property type="project" value="TreeGrafter"/>
</dbReference>
<dbReference type="FunFam" id="1.10.150.570:FF:000001">
    <property type="entry name" value="tRNA uridine 5-carboxymethylaminomethyl modification enzyme MnmG"/>
    <property type="match status" value="1"/>
</dbReference>
<keyword evidence="6 11" id="KW-0819">tRNA processing</keyword>
<dbReference type="InterPro" id="IPR002218">
    <property type="entry name" value="MnmG-rel"/>
</dbReference>
<evidence type="ECO:0000256" key="11">
    <source>
        <dbReference type="HAMAP-Rule" id="MF_00129"/>
    </source>
</evidence>
<keyword evidence="14" id="KW-1185">Reference proteome</keyword>
<dbReference type="PRINTS" id="PR00411">
    <property type="entry name" value="PNDRDTASEI"/>
</dbReference>
<comment type="caution">
    <text evidence="13">The sequence shown here is derived from an EMBL/GenBank/DDBJ whole genome shotgun (WGS) entry which is preliminary data.</text>
</comment>
<comment type="caution">
    <text evidence="11">Lacks conserved residue(s) required for the propagation of feature annotation.</text>
</comment>
<feature type="binding site" evidence="11">
    <location>
        <begin position="14"/>
        <end position="19"/>
    </location>
    <ligand>
        <name>FAD</name>
        <dbReference type="ChEBI" id="CHEBI:57692"/>
    </ligand>
</feature>
<comment type="cofactor">
    <cofactor evidence="1 11">
        <name>FAD</name>
        <dbReference type="ChEBI" id="CHEBI:57692"/>
    </cofactor>
</comment>
<dbReference type="GO" id="GO:0002098">
    <property type="term" value="P:tRNA wobble uridine modification"/>
    <property type="evidence" value="ECO:0007669"/>
    <property type="project" value="InterPro"/>
</dbReference>
<dbReference type="PANTHER" id="PTHR11806:SF0">
    <property type="entry name" value="PROTEIN MTO1 HOMOLOG, MITOCHONDRIAL"/>
    <property type="match status" value="1"/>
</dbReference>
<evidence type="ECO:0000256" key="6">
    <source>
        <dbReference type="ARBA" id="ARBA00022694"/>
    </source>
</evidence>
<evidence type="ECO:0000256" key="2">
    <source>
        <dbReference type="ARBA" id="ARBA00003717"/>
    </source>
</evidence>
<dbReference type="InterPro" id="IPR044920">
    <property type="entry name" value="MnmG_C_subdom_sf"/>
</dbReference>
<dbReference type="InterPro" id="IPR004416">
    <property type="entry name" value="MnmG"/>
</dbReference>
<sequence>MRRFMQKFDVLVVGGGHAGCEAAAVAARMGARVALVSFTRDSIGAMSCNPAIGGLGKGHLVREVDAFDGLIARAADKAAIHYRMLNSSKGSAVQGPRVQADRKLYKAAIQAMLSEQDGLSIVEGEVAALRLEQGRVTGVDLADGTILAARAVVLATGTFLGGRLFRGEERLEGGRIGEQGASLLAGQLRDAALPMARLKTGTPPRIDGRTIDWARLDEQPSDDEAWTMSPMSAGRMVPQVFCAITRTTQQTHDIIRANLDRSPLFSGAIGAQGPRYCPSIEDKIHRFGDRDGHQVFLEPEGLDTPLVYPNGISTSLPTDVQLAFVRSMAGLERAEIVVPGYAVEYDHIDPRALDHRLEVRAMPGLYCAGQINGTTGYEEAAAQGLVAGMAAAAAVLDREIGLPDRASSYLAVMIDDLVLQGVTEPYRMLTARAEYRLRLRANNASDRLTGMAIANGAVGGVRRRWFEQRQAGKQAMLAALQRPATCTELAALGLPVKADGTRQCLYDWLRFPSITLDALADLLPDALAKCPEDLRAEIEEDAVYAPYLARQEAELRDLRANEKVLLGADIDYRAITGLSNEMVERLSLARPQTLAEAGRVRGVTPAALAAILVHARKRAA</sequence>
<protein>
    <recommendedName>
        <fullName evidence="4 11">tRNA uridine 5-carboxymethylaminomethyl modification enzyme MnmG</fullName>
    </recommendedName>
    <alternativeName>
        <fullName evidence="10 11">Glucose-inhibited division protein A</fullName>
    </alternativeName>
</protein>
<dbReference type="InterPro" id="IPR036188">
    <property type="entry name" value="FAD/NAD-bd_sf"/>
</dbReference>
<keyword evidence="7 11" id="KW-0274">FAD</keyword>
<reference evidence="13 14" key="1">
    <citation type="submission" date="2018-05" db="EMBL/GenBank/DDBJ databases">
        <title>Genomic Encyclopedia of Type Strains, Phase IV (KMG-IV): sequencing the most valuable type-strain genomes for metagenomic binning, comparative biology and taxonomic classification.</title>
        <authorList>
            <person name="Goeker M."/>
        </authorList>
    </citation>
    <scope>NUCLEOTIDE SEQUENCE [LARGE SCALE GENOMIC DNA]</scope>
    <source>
        <strain evidence="13 14">DSM 3183</strain>
    </source>
</reference>
<comment type="similarity">
    <text evidence="3 11">Belongs to the MnmG family.</text>
</comment>
<gene>
    <name evidence="11" type="primary">mnmG</name>
    <name evidence="11" type="synonym">gidA</name>
    <name evidence="13" type="ORF">C7451_105139</name>
</gene>
<comment type="function">
    <text evidence="2 11">NAD-binding protein involved in the addition of a carboxymethylaminomethyl (cmnm) group at the wobble position (U34) of certain tRNAs, forming tRNA-cmnm(5)s(2)U34.</text>
</comment>
<evidence type="ECO:0000256" key="5">
    <source>
        <dbReference type="ARBA" id="ARBA00022630"/>
    </source>
</evidence>
<dbReference type="SUPFAM" id="SSF51905">
    <property type="entry name" value="FAD/NAD(P)-binding domain"/>
    <property type="match status" value="1"/>
</dbReference>
<keyword evidence="5 11" id="KW-0285">Flavoprotein</keyword>
<dbReference type="Proteomes" id="UP000248014">
    <property type="component" value="Unassembled WGS sequence"/>
</dbReference>
<dbReference type="GO" id="GO:0050660">
    <property type="term" value="F:flavin adenine dinucleotide binding"/>
    <property type="evidence" value="ECO:0007669"/>
    <property type="project" value="UniProtKB-UniRule"/>
</dbReference>
<evidence type="ECO:0000256" key="3">
    <source>
        <dbReference type="ARBA" id="ARBA00007653"/>
    </source>
</evidence>
<comment type="subunit">
    <text evidence="9 11">Homodimer. Heterotetramer of two MnmE and two MnmG subunits.</text>
</comment>
<dbReference type="Gene3D" id="3.50.50.60">
    <property type="entry name" value="FAD/NAD(P)-binding domain"/>
    <property type="match status" value="2"/>
</dbReference>
<evidence type="ECO:0000313" key="13">
    <source>
        <dbReference type="EMBL" id="PXW76366.1"/>
    </source>
</evidence>
<dbReference type="InterPro" id="IPR026904">
    <property type="entry name" value="MnmG_C"/>
</dbReference>
<dbReference type="Pfam" id="PF21680">
    <property type="entry name" value="GIDA_C_1st"/>
    <property type="match status" value="1"/>
</dbReference>
<dbReference type="PANTHER" id="PTHR11806">
    <property type="entry name" value="GLUCOSE INHIBITED DIVISION PROTEIN A"/>
    <property type="match status" value="1"/>
</dbReference>
<dbReference type="InterPro" id="IPR047001">
    <property type="entry name" value="MnmG_C_subdom"/>
</dbReference>
<dbReference type="Gene3D" id="1.10.150.570">
    <property type="entry name" value="GidA associated domain, C-terminal subdomain"/>
    <property type="match status" value="1"/>
</dbReference>
<evidence type="ECO:0000259" key="12">
    <source>
        <dbReference type="SMART" id="SM01228"/>
    </source>
</evidence>
<dbReference type="Pfam" id="PF01134">
    <property type="entry name" value="GIDA"/>
    <property type="match status" value="1"/>
</dbReference>
<proteinExistence type="inferred from homology"/>
<dbReference type="NCBIfam" id="TIGR00136">
    <property type="entry name" value="mnmG_gidA"/>
    <property type="match status" value="1"/>
</dbReference>
<dbReference type="SMART" id="SM01228">
    <property type="entry name" value="GIDA_assoc_3"/>
    <property type="match status" value="1"/>
</dbReference>
<evidence type="ECO:0000256" key="9">
    <source>
        <dbReference type="ARBA" id="ARBA00025948"/>
    </source>
</evidence>
<dbReference type="EMBL" id="QJJM01000005">
    <property type="protein sequence ID" value="PXW76366.1"/>
    <property type="molecule type" value="Genomic_DNA"/>
</dbReference>
<dbReference type="Pfam" id="PF13932">
    <property type="entry name" value="SAM_GIDA_C"/>
    <property type="match status" value="1"/>
</dbReference>
<evidence type="ECO:0000313" key="14">
    <source>
        <dbReference type="Proteomes" id="UP000248014"/>
    </source>
</evidence>